<name>A0ABC8BRL9_9ACTN</name>
<proteinExistence type="predicted"/>
<feature type="transmembrane region" description="Helical" evidence="2">
    <location>
        <begin position="37"/>
        <end position="60"/>
    </location>
</feature>
<feature type="compositionally biased region" description="Basic and acidic residues" evidence="1">
    <location>
        <begin position="12"/>
        <end position="27"/>
    </location>
</feature>
<dbReference type="AlphaFoldDB" id="A0ABC8BRL9"/>
<feature type="region of interest" description="Disordered" evidence="1">
    <location>
        <begin position="1"/>
        <end position="31"/>
    </location>
</feature>
<evidence type="ECO:0000313" key="4">
    <source>
        <dbReference type="Proteomes" id="UP000192251"/>
    </source>
</evidence>
<dbReference type="EMBL" id="CP020563">
    <property type="protein sequence ID" value="ARF72822.1"/>
    <property type="molecule type" value="Genomic_DNA"/>
</dbReference>
<evidence type="ECO:0000256" key="2">
    <source>
        <dbReference type="SAM" id="Phobius"/>
    </source>
</evidence>
<keyword evidence="4" id="KW-1185">Reference proteome</keyword>
<keyword evidence="2" id="KW-1133">Transmembrane helix</keyword>
<evidence type="ECO:0000313" key="3">
    <source>
        <dbReference type="EMBL" id="ARF72822.1"/>
    </source>
</evidence>
<evidence type="ECO:0000256" key="1">
    <source>
        <dbReference type="SAM" id="MobiDB-lite"/>
    </source>
</evidence>
<reference evidence="3 4" key="1">
    <citation type="submission" date="2017-04" db="EMBL/GenBank/DDBJ databases">
        <title>The complete genome sequence of Streptomyces albolongus YIM 101047, the producer of novel bafilomycins and novel odoriferous sesquiterpenoids.</title>
        <authorList>
            <person name="Yin M."/>
            <person name="Jiang Y."/>
        </authorList>
    </citation>
    <scope>NUCLEOTIDE SEQUENCE [LARGE SCALE GENOMIC DNA]</scope>
    <source>
        <strain evidence="3 4">YIM 101047</strain>
    </source>
</reference>
<dbReference type="KEGG" id="kab:B7C62_11465"/>
<sequence length="247" mass="26159">MITEPELVGESGPDRAADEMGGFDRKPTSGRRRGSGLLWGAAGALLASAVWASAVFVYGIGIDRKPETHGYQLGERSCSALRLKALTASVGERIEPPELSSQPLAHPALDSVACSVSLSSAATTSTGWSSGLTVWMTAELHKETDPRPAFEARAGVMSLLGNEPERSETVPGLGDRAYLLVLDERDAELRVLEGGAVITLAISLDMNHAGSDDGEPSSDPPEFPGAEEYHADLISDMRDLMKQLKTA</sequence>
<dbReference type="RefSeq" id="WP_084746629.1">
    <property type="nucleotide sequence ID" value="NZ_CP020563.1"/>
</dbReference>
<accession>A0ABC8BRL9</accession>
<organism evidence="3 4">
    <name type="scientific">Kitasatospora albolonga</name>
    <dbReference type="NCBI Taxonomy" id="68173"/>
    <lineage>
        <taxon>Bacteria</taxon>
        <taxon>Bacillati</taxon>
        <taxon>Actinomycetota</taxon>
        <taxon>Actinomycetes</taxon>
        <taxon>Kitasatosporales</taxon>
        <taxon>Streptomycetaceae</taxon>
        <taxon>Kitasatospora</taxon>
    </lineage>
</organism>
<keyword evidence="2" id="KW-0812">Transmembrane</keyword>
<feature type="region of interest" description="Disordered" evidence="1">
    <location>
        <begin position="209"/>
        <end position="228"/>
    </location>
</feature>
<dbReference type="Proteomes" id="UP000192251">
    <property type="component" value="Chromosome"/>
</dbReference>
<gene>
    <name evidence="3" type="ORF">B7C62_11465</name>
</gene>
<keyword evidence="2" id="KW-0472">Membrane</keyword>
<protein>
    <submittedName>
        <fullName evidence="3">Uncharacterized protein</fullName>
    </submittedName>
</protein>